<dbReference type="SUPFAM" id="SSF82171">
    <property type="entry name" value="DPP6 N-terminal domain-like"/>
    <property type="match status" value="1"/>
</dbReference>
<dbReference type="PANTHER" id="PTHR19848:SF8">
    <property type="entry name" value="F-BOX AND WD REPEAT DOMAIN CONTAINING 7"/>
    <property type="match status" value="1"/>
</dbReference>
<dbReference type="InterPro" id="IPR001680">
    <property type="entry name" value="WD40_rpt"/>
</dbReference>
<feature type="repeat" description="WD" evidence="3">
    <location>
        <begin position="209"/>
        <end position="240"/>
    </location>
</feature>
<dbReference type="Pfam" id="PF00400">
    <property type="entry name" value="WD40"/>
    <property type="match status" value="10"/>
</dbReference>
<keyword evidence="2" id="KW-0677">Repeat</keyword>
<dbReference type="PANTHER" id="PTHR19848">
    <property type="entry name" value="WD40 REPEAT PROTEIN"/>
    <property type="match status" value="1"/>
</dbReference>
<feature type="repeat" description="WD" evidence="3">
    <location>
        <begin position="1"/>
        <end position="27"/>
    </location>
</feature>
<dbReference type="EMBL" id="BJHY01000001">
    <property type="protein sequence ID" value="GDY70776.1"/>
    <property type="molecule type" value="Genomic_DNA"/>
</dbReference>
<dbReference type="PROSITE" id="PS50294">
    <property type="entry name" value="WD_REPEATS_REGION"/>
    <property type="match status" value="4"/>
</dbReference>
<dbReference type="PROSITE" id="PS50082">
    <property type="entry name" value="WD_REPEATS_2"/>
    <property type="match status" value="7"/>
</dbReference>
<evidence type="ECO:0000313" key="6">
    <source>
        <dbReference type="Proteomes" id="UP000299211"/>
    </source>
</evidence>
<protein>
    <submittedName>
        <fullName evidence="5">Uncharacterized protein</fullName>
    </submittedName>
</protein>
<dbReference type="InterPro" id="IPR036322">
    <property type="entry name" value="WD40_repeat_dom_sf"/>
</dbReference>
<dbReference type="InterPro" id="IPR020472">
    <property type="entry name" value="WD40_PAC1"/>
</dbReference>
<dbReference type="AlphaFoldDB" id="A0A4D4MG19"/>
<evidence type="ECO:0000256" key="4">
    <source>
        <dbReference type="SAM" id="MobiDB-lite"/>
    </source>
</evidence>
<dbReference type="InterPro" id="IPR015943">
    <property type="entry name" value="WD40/YVTN_repeat-like_dom_sf"/>
</dbReference>
<gene>
    <name evidence="5" type="ORF">SAV31267_002610</name>
</gene>
<feature type="repeat" description="WD" evidence="3">
    <location>
        <begin position="389"/>
        <end position="419"/>
    </location>
</feature>
<dbReference type="CDD" id="cd00200">
    <property type="entry name" value="WD40"/>
    <property type="match status" value="1"/>
</dbReference>
<evidence type="ECO:0000313" key="5">
    <source>
        <dbReference type="EMBL" id="GDY70776.1"/>
    </source>
</evidence>
<comment type="caution">
    <text evidence="5">The sequence shown here is derived from an EMBL/GenBank/DDBJ whole genome shotgun (WGS) entry which is preliminary data.</text>
</comment>
<feature type="region of interest" description="Disordered" evidence="4">
    <location>
        <begin position="91"/>
        <end position="115"/>
    </location>
</feature>
<dbReference type="SUPFAM" id="SSF50978">
    <property type="entry name" value="WD40 repeat-like"/>
    <property type="match status" value="1"/>
</dbReference>
<dbReference type="SMART" id="SM00320">
    <property type="entry name" value="WD40"/>
    <property type="match status" value="12"/>
</dbReference>
<dbReference type="PRINTS" id="PR00320">
    <property type="entry name" value="GPROTEINBRPT"/>
</dbReference>
<keyword evidence="1 3" id="KW-0853">WD repeat</keyword>
<dbReference type="PROSITE" id="PS00678">
    <property type="entry name" value="WD_REPEATS_1"/>
    <property type="match status" value="3"/>
</dbReference>
<accession>A0A4D4MG19</accession>
<reference evidence="5 6" key="1">
    <citation type="submission" date="2019-04" db="EMBL/GenBank/DDBJ databases">
        <title>Draft genome sequences of Streptomyces avermitilis ATCC 31267.</title>
        <authorList>
            <person name="Komaki H."/>
            <person name="Tamura T."/>
            <person name="Hosoyama A."/>
        </authorList>
    </citation>
    <scope>NUCLEOTIDE SEQUENCE [LARGE SCALE GENOMIC DNA]</scope>
    <source>
        <strain evidence="5 6">ATCC 31267</strain>
    </source>
</reference>
<feature type="repeat" description="WD" evidence="3">
    <location>
        <begin position="462"/>
        <end position="503"/>
    </location>
</feature>
<dbReference type="Proteomes" id="UP000299211">
    <property type="component" value="Unassembled WGS sequence"/>
</dbReference>
<feature type="repeat" description="WD" evidence="3">
    <location>
        <begin position="420"/>
        <end position="461"/>
    </location>
</feature>
<feature type="repeat" description="WD" evidence="3">
    <location>
        <begin position="41"/>
        <end position="82"/>
    </location>
</feature>
<evidence type="ECO:0000256" key="2">
    <source>
        <dbReference type="ARBA" id="ARBA00022737"/>
    </source>
</evidence>
<dbReference type="InterPro" id="IPR019775">
    <property type="entry name" value="WD40_repeat_CS"/>
</dbReference>
<evidence type="ECO:0000256" key="3">
    <source>
        <dbReference type="PROSITE-ProRule" id="PRU00221"/>
    </source>
</evidence>
<dbReference type="Gene3D" id="2.130.10.10">
    <property type="entry name" value="YVTN repeat-like/Quinoprotein amine dehydrogenase"/>
    <property type="match status" value="4"/>
</dbReference>
<evidence type="ECO:0000256" key="1">
    <source>
        <dbReference type="ARBA" id="ARBA00022574"/>
    </source>
</evidence>
<proteinExistence type="predicted"/>
<sequence length="572" mass="61877">MTAVAWSREGTHLATASDDGTVRVLEVGGGHPDTARDPVVLTRDGVRIRCVAWSPEGHRVAGGAHDGRVTVWDVATRAVLAELAEHDEPVDGLEWEPEDGTLRGTDVRGTTHSWDGGTYTRLNAFPESGLPPRQVVPSPDRRFRALLTDGHGVQVWAMDVRNEGEARQSFSSREQPTCATWSPDSRCLAVGADHIVRVWEVATRQETVLGRHADTVNALAWHGHHVVSVSRDRTAVLWDVAGVCGRTSTFLGRCGSGVTSVTWSEDGSRFAAGTEQGSAWVWGLGEGSAPVEFSWMGQLVTVALSPDGTRLLSAGRNPQVAVWNAATPGTAPLIALGHGDRVTGISWAPDGTRVAVTVRDGTTWVRDAGTGDELAVLSAEESYWIGGGAWSRDGRFLAASSTDNRFCVWDVERQVVVTTFRGHSDRVQCVAWSLDGRRVASGSRDGTARVWDTGTGAELCVLRGHLDRVQDVDWSPDGRQVATVSWDGTVRLWDPDEGRERVVLGVHDDQVNALAWHPDGTWVATGSRDGTVRTWETTTDVDALVELARSRVFRELTAEERRGLLLPAGPTP</sequence>
<organism evidence="5 6">
    <name type="scientific">Streptomyces avermitilis</name>
    <dbReference type="NCBI Taxonomy" id="33903"/>
    <lineage>
        <taxon>Bacteria</taxon>
        <taxon>Bacillati</taxon>
        <taxon>Actinomycetota</taxon>
        <taxon>Actinomycetes</taxon>
        <taxon>Kitasatosporales</taxon>
        <taxon>Streptomycetaceae</taxon>
        <taxon>Streptomyces</taxon>
    </lineage>
</organism>
<name>A0A4D4MG19_STRAX</name>
<feature type="repeat" description="WD" evidence="3">
    <location>
        <begin position="504"/>
        <end position="539"/>
    </location>
</feature>